<reference evidence="4 5" key="1">
    <citation type="submission" date="2020-09" db="EMBL/GenBank/DDBJ databases">
        <title>Complete genome sequence of altererythrobacter flavus SS-21NJ, isolated from Dongying oil sludge in Shandong province.</title>
        <authorList>
            <person name="Sun S."/>
            <person name="Zhang Z."/>
        </authorList>
    </citation>
    <scope>NUCLEOTIDE SEQUENCE [LARGE SCALE GENOMIC DNA]</scope>
    <source>
        <strain evidence="4 5">SS-21NJ</strain>
    </source>
</reference>
<feature type="transmembrane region" description="Helical" evidence="2">
    <location>
        <begin position="67"/>
        <end position="91"/>
    </location>
</feature>
<dbReference type="SUPFAM" id="SSF51735">
    <property type="entry name" value="NAD(P)-binding Rossmann-fold domains"/>
    <property type="match status" value="2"/>
</dbReference>
<accession>A0ABX7K9W8</accession>
<organism evidence="4 5">
    <name type="scientific">Tsuneonella flava</name>
    <dbReference type="NCBI Taxonomy" id="2055955"/>
    <lineage>
        <taxon>Bacteria</taxon>
        <taxon>Pseudomonadati</taxon>
        <taxon>Pseudomonadota</taxon>
        <taxon>Alphaproteobacteria</taxon>
        <taxon>Sphingomonadales</taxon>
        <taxon>Erythrobacteraceae</taxon>
        <taxon>Tsuneonella</taxon>
    </lineage>
</organism>
<gene>
    <name evidence="4" type="ORF">IDJ81_02365</name>
</gene>
<keyword evidence="5" id="KW-1185">Reference proteome</keyword>
<dbReference type="PANTHER" id="PTHR43318:SF1">
    <property type="entry name" value="POLYSACCHARIDE BIOSYNTHESIS PROTEIN EPSC-RELATED"/>
    <property type="match status" value="1"/>
</dbReference>
<evidence type="ECO:0000259" key="3">
    <source>
        <dbReference type="Pfam" id="PF02719"/>
    </source>
</evidence>
<feature type="transmembrane region" description="Helical" evidence="2">
    <location>
        <begin position="132"/>
        <end position="153"/>
    </location>
</feature>
<dbReference type="RefSeq" id="WP_205443396.1">
    <property type="nucleotide sequence ID" value="NZ_CP061510.1"/>
</dbReference>
<evidence type="ECO:0000313" key="5">
    <source>
        <dbReference type="Proteomes" id="UP000663637"/>
    </source>
</evidence>
<proteinExistence type="inferred from homology"/>
<sequence>MDQKVASPAAEGRTISWADEVVRRLLAANRNAKRFIAIVTDILTCALAAWLSFMIRLGVWLDLSHEVILFSIFEIFLTITIFAFSGVYNNIFRFYGLRGLGQIARCCVIIAIPSVAVFGYVGFGGIPRTVSVIFPLLLFALVALNRIVVRFVLFDLQEAVPQRHRVLIYGAGRAGRQLALSLQHEGGYELLAYVDDDQNLIGQWLDGVPILTRDEMAELLDYREIELVFLAIPSLRRSERAKLVEQIRKFGAHVLTLPSVDEIVSGRVSVSDLREIQVVDLLARDPVDPDSDLLEHEIANQVVLVTGAGGSIGSELARQILLLRPKRLILFEMSEPSLFAIEQELRKSLELSGTETEIIPELGNLRNEATANRLMERWRPHIVFHAAAYKHVPLIEHNTVAGVENNVVGTLNAALAAQKHGISKFVLISTDKAVRPTNVMGASKRVCELILQALAGMGICTTTFSMVRFGNVLGSSGSVVPKFRKQIAEGGPITLTHREMTRYFMTIPEAAQLVIQAGAMSVGGEVFLLDMGDPVKIYDLAQAMISLAGRTVRDEANPDGDIEIVEIGLRPGEKLYEELLIGAEANSTKHDRIFHAREDSLAWPILQPHIEHIKSAASVGDAASIRKILSELVDGFEG</sequence>
<dbReference type="EMBL" id="CP061510">
    <property type="protein sequence ID" value="QSB45030.1"/>
    <property type="molecule type" value="Genomic_DNA"/>
</dbReference>
<keyword evidence="2" id="KW-0472">Membrane</keyword>
<dbReference type="Pfam" id="PF02719">
    <property type="entry name" value="Polysacc_synt_2"/>
    <property type="match status" value="1"/>
</dbReference>
<evidence type="ECO:0000313" key="4">
    <source>
        <dbReference type="EMBL" id="QSB45030.1"/>
    </source>
</evidence>
<evidence type="ECO:0000256" key="2">
    <source>
        <dbReference type="SAM" id="Phobius"/>
    </source>
</evidence>
<dbReference type="InterPro" id="IPR036291">
    <property type="entry name" value="NAD(P)-bd_dom_sf"/>
</dbReference>
<keyword evidence="2" id="KW-1133">Transmembrane helix</keyword>
<dbReference type="Proteomes" id="UP000663637">
    <property type="component" value="Chromosome"/>
</dbReference>
<feature type="domain" description="Polysaccharide biosynthesis protein CapD-like" evidence="3">
    <location>
        <begin position="303"/>
        <end position="597"/>
    </location>
</feature>
<evidence type="ECO:0000256" key="1">
    <source>
        <dbReference type="ARBA" id="ARBA00007430"/>
    </source>
</evidence>
<dbReference type="CDD" id="cd05237">
    <property type="entry name" value="UDP_invert_4-6DH_SDR_e"/>
    <property type="match status" value="1"/>
</dbReference>
<feature type="transmembrane region" description="Helical" evidence="2">
    <location>
        <begin position="35"/>
        <end position="55"/>
    </location>
</feature>
<feature type="transmembrane region" description="Helical" evidence="2">
    <location>
        <begin position="103"/>
        <end position="126"/>
    </location>
</feature>
<comment type="similarity">
    <text evidence="1">Belongs to the polysaccharide synthase family.</text>
</comment>
<name>A0ABX7K9W8_9SPHN</name>
<dbReference type="InterPro" id="IPR003869">
    <property type="entry name" value="Polysac_CapD-like"/>
</dbReference>
<dbReference type="InterPro" id="IPR051203">
    <property type="entry name" value="Polysaccharide_Synthase-Rel"/>
</dbReference>
<protein>
    <submittedName>
        <fullName evidence="4">Polysaccharide biosynthesis protein</fullName>
    </submittedName>
</protein>
<dbReference type="Pfam" id="PF13727">
    <property type="entry name" value="CoA_binding_3"/>
    <property type="match status" value="1"/>
</dbReference>
<keyword evidence="2" id="KW-0812">Transmembrane</keyword>
<dbReference type="PANTHER" id="PTHR43318">
    <property type="entry name" value="UDP-N-ACETYLGLUCOSAMINE 4,6-DEHYDRATASE"/>
    <property type="match status" value="1"/>
</dbReference>
<dbReference type="Gene3D" id="3.40.50.720">
    <property type="entry name" value="NAD(P)-binding Rossmann-like Domain"/>
    <property type="match status" value="2"/>
</dbReference>